<evidence type="ECO:0000313" key="2">
    <source>
        <dbReference type="Proteomes" id="UP000553766"/>
    </source>
</evidence>
<comment type="caution">
    <text evidence="1">The sequence shown here is derived from an EMBL/GenBank/DDBJ whole genome shotgun (WGS) entry which is preliminary data.</text>
</comment>
<dbReference type="Proteomes" id="UP000553766">
    <property type="component" value="Unassembled WGS sequence"/>
</dbReference>
<proteinExistence type="predicted"/>
<reference evidence="1 2" key="1">
    <citation type="submission" date="2020-08" db="EMBL/GenBank/DDBJ databases">
        <title>Genomic Encyclopedia of Type Strains, Phase IV (KMG-IV): sequencing the most valuable type-strain genomes for metagenomic binning, comparative biology and taxonomic classification.</title>
        <authorList>
            <person name="Goeker M."/>
        </authorList>
    </citation>
    <scope>NUCLEOTIDE SEQUENCE [LARGE SCALE GENOMIC DNA]</scope>
    <source>
        <strain evidence="1 2">DSM 103377</strain>
    </source>
</reference>
<name>A0A840X5V5_9RHOB</name>
<keyword evidence="2" id="KW-1185">Reference proteome</keyword>
<sequence>MKPVTKRENPTGFDRSAAFDVLVVVTVLVAVKQVLLPHDTLTPDPF</sequence>
<dbReference type="EMBL" id="JACIJS010000014">
    <property type="protein sequence ID" value="MBB5517156.1"/>
    <property type="molecule type" value="Genomic_DNA"/>
</dbReference>
<accession>A0A840X5V5</accession>
<organism evidence="1 2">
    <name type="scientific">Rubricella aquisinus</name>
    <dbReference type="NCBI Taxonomy" id="2028108"/>
    <lineage>
        <taxon>Bacteria</taxon>
        <taxon>Pseudomonadati</taxon>
        <taxon>Pseudomonadota</taxon>
        <taxon>Alphaproteobacteria</taxon>
        <taxon>Rhodobacterales</taxon>
        <taxon>Paracoccaceae</taxon>
        <taxon>Rubricella</taxon>
    </lineage>
</organism>
<evidence type="ECO:0000313" key="1">
    <source>
        <dbReference type="EMBL" id="MBB5517156.1"/>
    </source>
</evidence>
<gene>
    <name evidence="1" type="ORF">FHS89_003203</name>
</gene>
<dbReference type="AlphaFoldDB" id="A0A840X5V5"/>
<protein>
    <submittedName>
        <fullName evidence="1">Uncharacterized protein</fullName>
    </submittedName>
</protein>
<dbReference type="RefSeq" id="WP_184013113.1">
    <property type="nucleotide sequence ID" value="NZ_JACIJS010000014.1"/>
</dbReference>